<feature type="domain" description="PBP" evidence="10">
    <location>
        <begin position="32"/>
        <end position="154"/>
    </location>
</feature>
<proteinExistence type="inferred from homology"/>
<dbReference type="Gene3D" id="3.40.190.10">
    <property type="entry name" value="Periplasmic binding protein-like II"/>
    <property type="match status" value="2"/>
</dbReference>
<evidence type="ECO:0000256" key="1">
    <source>
        <dbReference type="ARBA" id="ARBA00002841"/>
    </source>
</evidence>
<accession>A0A437S4V0</accession>
<organism evidence="11 12">
    <name type="scientific">Anaerosphaera multitolerans</name>
    <dbReference type="NCBI Taxonomy" id="2487351"/>
    <lineage>
        <taxon>Bacteria</taxon>
        <taxon>Bacillati</taxon>
        <taxon>Bacillota</taxon>
        <taxon>Tissierellia</taxon>
        <taxon>Tissierellales</taxon>
        <taxon>Peptoniphilaceae</taxon>
        <taxon>Anaerosphaera</taxon>
    </lineage>
</organism>
<sequence>MKFLKGKKLVNVMLVISMMTLLFTGCASGDKSASINVITREQGSGTRSAFVEITGILEKSDDGEEKDLTSEEATVQNNTEAVMTAVGNDKNAIGYISLGSLKDSVKAIKIDGVEPTAENIKSGDYKIQRPFNVVYKDGASEGILDFLKFIESDEGQKIVEEEGYIPDTQGIAYEASDNSETITIAGSTSVTPLMEKLAEAYVKYNPNFKYNLQATGSSAGVQSAKEGSAEIGMVSRELKDSEKDLQSKVIARDGIVVIGNLESPVEDLTLEEVKNIFTGETTTWE</sequence>
<dbReference type="RefSeq" id="WP_127725177.1">
    <property type="nucleotide sequence ID" value="NZ_RLIH01000016.1"/>
</dbReference>
<keyword evidence="7" id="KW-0564">Palmitate</keyword>
<keyword evidence="6 9" id="KW-0732">Signal</keyword>
<dbReference type="InterPro" id="IPR050811">
    <property type="entry name" value="Phosphate_ABC_transporter"/>
</dbReference>
<comment type="similarity">
    <text evidence="3">Belongs to the PstS family.</text>
</comment>
<dbReference type="GO" id="GO:0006817">
    <property type="term" value="P:phosphate ion transport"/>
    <property type="evidence" value="ECO:0007669"/>
    <property type="project" value="UniProtKB-KW"/>
</dbReference>
<reference evidence="11 12" key="1">
    <citation type="submission" date="2018-11" db="EMBL/GenBank/DDBJ databases">
        <title>Genome sequencing and assembly of Anaerosphaera sp. nov., GS7-6-2.</title>
        <authorList>
            <person name="Rettenmaier R."/>
            <person name="Liebl W."/>
            <person name="Zverlov V."/>
        </authorList>
    </citation>
    <scope>NUCLEOTIDE SEQUENCE [LARGE SCALE GENOMIC DNA]</scope>
    <source>
        <strain evidence="11 12">GS7-6-2</strain>
    </source>
</reference>
<dbReference type="InterPro" id="IPR024370">
    <property type="entry name" value="PBP_domain"/>
</dbReference>
<evidence type="ECO:0000256" key="7">
    <source>
        <dbReference type="ARBA" id="ARBA00023139"/>
    </source>
</evidence>
<dbReference type="PROSITE" id="PS51257">
    <property type="entry name" value="PROKAR_LIPOPROTEIN"/>
    <property type="match status" value="1"/>
</dbReference>
<feature type="domain" description="PBP" evidence="10">
    <location>
        <begin position="175"/>
        <end position="284"/>
    </location>
</feature>
<evidence type="ECO:0000259" key="10">
    <source>
        <dbReference type="Pfam" id="PF12849"/>
    </source>
</evidence>
<feature type="signal peptide" evidence="9">
    <location>
        <begin position="1"/>
        <end position="29"/>
    </location>
</feature>
<evidence type="ECO:0000256" key="4">
    <source>
        <dbReference type="ARBA" id="ARBA00011529"/>
    </source>
</evidence>
<keyword evidence="8" id="KW-0449">Lipoprotein</keyword>
<comment type="caution">
    <text evidence="11">The sequence shown here is derived from an EMBL/GenBank/DDBJ whole genome shotgun (WGS) entry which is preliminary data.</text>
</comment>
<dbReference type="Proteomes" id="UP000288812">
    <property type="component" value="Unassembled WGS sequence"/>
</dbReference>
<dbReference type="AlphaFoldDB" id="A0A437S4V0"/>
<dbReference type="PANTHER" id="PTHR30570">
    <property type="entry name" value="PERIPLASMIC PHOSPHATE BINDING COMPONENT OF PHOSPHATE ABC TRANSPORTER"/>
    <property type="match status" value="1"/>
</dbReference>
<dbReference type="EMBL" id="RLIH01000016">
    <property type="protein sequence ID" value="RVU54062.1"/>
    <property type="molecule type" value="Genomic_DNA"/>
</dbReference>
<evidence type="ECO:0000256" key="9">
    <source>
        <dbReference type="SAM" id="SignalP"/>
    </source>
</evidence>
<evidence type="ECO:0000256" key="2">
    <source>
        <dbReference type="ARBA" id="ARBA00004193"/>
    </source>
</evidence>
<dbReference type="Pfam" id="PF12849">
    <property type="entry name" value="PBP_like_2"/>
    <property type="match status" value="2"/>
</dbReference>
<dbReference type="SUPFAM" id="SSF53850">
    <property type="entry name" value="Periplasmic binding protein-like II"/>
    <property type="match status" value="2"/>
</dbReference>
<evidence type="ECO:0000313" key="12">
    <source>
        <dbReference type="Proteomes" id="UP000288812"/>
    </source>
</evidence>
<keyword evidence="5" id="KW-0813">Transport</keyword>
<evidence type="ECO:0000256" key="3">
    <source>
        <dbReference type="ARBA" id="ARBA00008725"/>
    </source>
</evidence>
<comment type="function">
    <text evidence="1">Part of the ABC transporter complex PstSACB involved in phosphate import.</text>
</comment>
<comment type="subcellular location">
    <subcellularLocation>
        <location evidence="2">Cell membrane</location>
        <topology evidence="2">Lipid-anchor</topology>
    </subcellularLocation>
</comment>
<dbReference type="OrthoDB" id="9790048at2"/>
<keyword evidence="5" id="KW-0592">Phosphate transport</keyword>
<evidence type="ECO:0000256" key="6">
    <source>
        <dbReference type="ARBA" id="ARBA00022729"/>
    </source>
</evidence>
<evidence type="ECO:0000256" key="5">
    <source>
        <dbReference type="ARBA" id="ARBA00022592"/>
    </source>
</evidence>
<feature type="chain" id="PRO_5019094923" evidence="9">
    <location>
        <begin position="30"/>
        <end position="285"/>
    </location>
</feature>
<gene>
    <name evidence="11" type="ORF">EF514_09345</name>
</gene>
<comment type="subunit">
    <text evidence="4">The complex is composed of two ATP-binding proteins (PstB), two transmembrane proteins (PstC and PstA) and a solute-binding protein (PstS).</text>
</comment>
<protein>
    <submittedName>
        <fullName evidence="11">Phosphate ABC transporter substrate-binding protein</fullName>
    </submittedName>
</protein>
<keyword evidence="12" id="KW-1185">Reference proteome</keyword>
<evidence type="ECO:0000256" key="8">
    <source>
        <dbReference type="ARBA" id="ARBA00023288"/>
    </source>
</evidence>
<name>A0A437S4V0_9FIRM</name>
<dbReference type="GO" id="GO:0005886">
    <property type="term" value="C:plasma membrane"/>
    <property type="evidence" value="ECO:0007669"/>
    <property type="project" value="UniProtKB-SubCell"/>
</dbReference>
<evidence type="ECO:0000313" key="11">
    <source>
        <dbReference type="EMBL" id="RVU54062.1"/>
    </source>
</evidence>
<dbReference type="PANTHER" id="PTHR30570:SF1">
    <property type="entry name" value="PHOSPHATE-BINDING PROTEIN PSTS"/>
    <property type="match status" value="1"/>
</dbReference>